<dbReference type="InterPro" id="IPR013766">
    <property type="entry name" value="Thioredoxin_domain"/>
</dbReference>
<keyword evidence="13" id="KW-1185">Reference proteome</keyword>
<evidence type="ECO:0000256" key="4">
    <source>
        <dbReference type="ARBA" id="ARBA00022827"/>
    </source>
</evidence>
<dbReference type="SUPFAM" id="SSF52833">
    <property type="entry name" value="Thioredoxin-like"/>
    <property type="match status" value="1"/>
</dbReference>
<feature type="domain" description="Thioredoxin" evidence="11">
    <location>
        <begin position="1"/>
        <end position="155"/>
    </location>
</feature>
<gene>
    <name evidence="12" type="ORF">QR680_017258</name>
</gene>
<dbReference type="PANTHER" id="PTHR22897:SF8">
    <property type="entry name" value="SULFHYDRYL OXIDASE"/>
    <property type="match status" value="1"/>
</dbReference>
<keyword evidence="6" id="KW-1015">Disulfide bond</keyword>
<dbReference type="InterPro" id="IPR036249">
    <property type="entry name" value="Thioredoxin-like_sf"/>
</dbReference>
<dbReference type="InterPro" id="IPR036774">
    <property type="entry name" value="ERV/ALR_sulphydryl_oxid_sf"/>
</dbReference>
<evidence type="ECO:0000256" key="1">
    <source>
        <dbReference type="ARBA" id="ARBA00001974"/>
    </source>
</evidence>
<comment type="catalytic activity">
    <reaction evidence="8">
        <text>2 R'C(R)SH + O2 = R'C(R)S-S(R)CR' + H2O2</text>
        <dbReference type="Rhea" id="RHEA:17357"/>
        <dbReference type="ChEBI" id="CHEBI:15379"/>
        <dbReference type="ChEBI" id="CHEBI:16240"/>
        <dbReference type="ChEBI" id="CHEBI:16520"/>
        <dbReference type="ChEBI" id="CHEBI:17412"/>
        <dbReference type="EC" id="1.8.3.2"/>
    </reaction>
</comment>
<evidence type="ECO:0000256" key="6">
    <source>
        <dbReference type="ARBA" id="ARBA00023157"/>
    </source>
</evidence>
<comment type="cofactor">
    <cofactor evidence="1 8">
        <name>FAD</name>
        <dbReference type="ChEBI" id="CHEBI:57692"/>
    </cofactor>
</comment>
<evidence type="ECO:0000256" key="7">
    <source>
        <dbReference type="ARBA" id="ARBA00023180"/>
    </source>
</evidence>
<feature type="signal peptide" evidence="9">
    <location>
        <begin position="1"/>
        <end position="16"/>
    </location>
</feature>
<dbReference type="GO" id="GO:0006457">
    <property type="term" value="P:protein folding"/>
    <property type="evidence" value="ECO:0007669"/>
    <property type="project" value="TreeGrafter"/>
</dbReference>
<dbReference type="PROSITE" id="PS00194">
    <property type="entry name" value="THIOREDOXIN_1"/>
    <property type="match status" value="1"/>
</dbReference>
<keyword evidence="2 8" id="KW-0285">Flavoprotein</keyword>
<dbReference type="EC" id="1.8.3.2" evidence="8"/>
<protein>
    <recommendedName>
        <fullName evidence="8">Sulfhydryl oxidase</fullName>
        <ecNumber evidence="8">1.8.3.2</ecNumber>
    </recommendedName>
</protein>
<dbReference type="EMBL" id="JAUCMV010000004">
    <property type="protein sequence ID" value="KAK0404050.1"/>
    <property type="molecule type" value="Genomic_DNA"/>
</dbReference>
<dbReference type="InterPro" id="IPR017905">
    <property type="entry name" value="ERV/ALR_sulphydryl_oxidase"/>
</dbReference>
<dbReference type="InterPro" id="IPR017937">
    <property type="entry name" value="Thioredoxin_CS"/>
</dbReference>
<dbReference type="GO" id="GO:0000139">
    <property type="term" value="C:Golgi membrane"/>
    <property type="evidence" value="ECO:0007669"/>
    <property type="project" value="TreeGrafter"/>
</dbReference>
<evidence type="ECO:0000256" key="2">
    <source>
        <dbReference type="ARBA" id="ARBA00022630"/>
    </source>
</evidence>
<dbReference type="GO" id="GO:0005615">
    <property type="term" value="C:extracellular space"/>
    <property type="evidence" value="ECO:0007669"/>
    <property type="project" value="TreeGrafter"/>
</dbReference>
<reference evidence="12" key="1">
    <citation type="submission" date="2023-06" db="EMBL/GenBank/DDBJ databases">
        <title>Genomic analysis of the entomopathogenic nematode Steinernema hermaphroditum.</title>
        <authorList>
            <person name="Schwarz E.M."/>
            <person name="Heppert J.K."/>
            <person name="Baniya A."/>
            <person name="Schwartz H.T."/>
            <person name="Tan C.-H."/>
            <person name="Antoshechkin I."/>
            <person name="Sternberg P.W."/>
            <person name="Goodrich-Blair H."/>
            <person name="Dillman A.R."/>
        </authorList>
    </citation>
    <scope>NUCLEOTIDE SEQUENCE</scope>
    <source>
        <strain evidence="12">PS9179</strain>
        <tissue evidence="12">Whole animal</tissue>
    </source>
</reference>
<evidence type="ECO:0000256" key="9">
    <source>
        <dbReference type="SAM" id="SignalP"/>
    </source>
</evidence>
<dbReference type="FunFam" id="3.40.30.10:FF:000379">
    <property type="entry name" value="Sulfhydryl oxidase"/>
    <property type="match status" value="1"/>
</dbReference>
<keyword evidence="7" id="KW-0325">Glycoprotein</keyword>
<sequence length="629" mass="71351">MLWAALLVALAAGVAGEVAEIGHVPQGSNPTLYDAVEDPIIQLDEGTFNETIYCGDRGADCTAFLVEFYSDWCGHCRTYAPLYKALARDIRGWSRVVKIAAMNCADPMNEVTCRANGVTFFPYLKYFPRNSSDEASGSKLRPYQSLAEMRDQLTQAVIDDYNQNRFEDWPSFDFLGDITTYGALWTGSKESTDSMAIIFETDASSLIGAQLLLDLTKYDDKLLARRCLRSHPLVDALHINDFPTLAVFKRGERVPVLIAELRRLLLTELEEYLRNDDQVRELAFSSRKNRTSTSCDAEPEKCRQRYFVSESDMLKAMRYALFREVARTGNELSGANLTALYSFVDALAEHFPHGAGNDSDAALQNSERARAVFATLREFLDQRGLNTPLPVEEWKKEFSRAEEEQLSPFNVHNDWEHCKGSNAQYRGYTCGLWTTFHAMTVQAFKDGVDDINFRPLPVLQAIRDWVGEFFGCQHCRDHFIRMTTRTFKMEAQVRKNEDVFMYLWRAHNIVNARLKGRDTEDPLFPKFQFPAPFLCTNCTAEGALDDGAACSDVLTRALPPPLSHCPSLHRLFNLPTLSSCLAPPRRLPPQEGGRRRQWTPMIFRWRSDVVFNDVNKKLSVTSSECGEKG</sequence>
<dbReference type="GO" id="GO:0003756">
    <property type="term" value="F:protein disulfide isomerase activity"/>
    <property type="evidence" value="ECO:0007669"/>
    <property type="project" value="TreeGrafter"/>
</dbReference>
<keyword evidence="5 8" id="KW-0560">Oxidoreductase</keyword>
<dbReference type="Proteomes" id="UP001175271">
    <property type="component" value="Unassembled WGS sequence"/>
</dbReference>
<evidence type="ECO:0000313" key="13">
    <source>
        <dbReference type="Proteomes" id="UP001175271"/>
    </source>
</evidence>
<evidence type="ECO:0000259" key="11">
    <source>
        <dbReference type="PROSITE" id="PS51352"/>
    </source>
</evidence>
<dbReference type="PROSITE" id="PS51324">
    <property type="entry name" value="ERV_ALR"/>
    <property type="match status" value="1"/>
</dbReference>
<dbReference type="SUPFAM" id="SSF69000">
    <property type="entry name" value="FAD-dependent thiol oxidase"/>
    <property type="match status" value="1"/>
</dbReference>
<dbReference type="Pfam" id="PF04777">
    <property type="entry name" value="Evr1_Alr"/>
    <property type="match status" value="1"/>
</dbReference>
<feature type="domain" description="ERV/ALR sulfhydryl oxidase" evidence="10">
    <location>
        <begin position="421"/>
        <end position="528"/>
    </location>
</feature>
<name>A0AA39HDW8_9BILA</name>
<keyword evidence="3 9" id="KW-0732">Signal</keyword>
<dbReference type="InterPro" id="IPR042568">
    <property type="entry name" value="QSOX_FAD-bd_sf"/>
</dbReference>
<dbReference type="GO" id="GO:0016971">
    <property type="term" value="F:flavin-dependent sulfhydryl oxidase activity"/>
    <property type="evidence" value="ECO:0007669"/>
    <property type="project" value="InterPro"/>
</dbReference>
<evidence type="ECO:0000256" key="3">
    <source>
        <dbReference type="ARBA" id="ARBA00022729"/>
    </source>
</evidence>
<organism evidence="12 13">
    <name type="scientific">Steinernema hermaphroditum</name>
    <dbReference type="NCBI Taxonomy" id="289476"/>
    <lineage>
        <taxon>Eukaryota</taxon>
        <taxon>Metazoa</taxon>
        <taxon>Ecdysozoa</taxon>
        <taxon>Nematoda</taxon>
        <taxon>Chromadorea</taxon>
        <taxon>Rhabditida</taxon>
        <taxon>Tylenchina</taxon>
        <taxon>Panagrolaimomorpha</taxon>
        <taxon>Strongyloidoidea</taxon>
        <taxon>Steinernematidae</taxon>
        <taxon>Steinernema</taxon>
    </lineage>
</organism>
<dbReference type="Gene3D" id="1.20.120.1960">
    <property type="entry name" value="QSOX sulfhydryl oxidase domain"/>
    <property type="match status" value="1"/>
</dbReference>
<dbReference type="PROSITE" id="PS51352">
    <property type="entry name" value="THIOREDOXIN_2"/>
    <property type="match status" value="1"/>
</dbReference>
<evidence type="ECO:0000259" key="10">
    <source>
        <dbReference type="PROSITE" id="PS51324"/>
    </source>
</evidence>
<evidence type="ECO:0000313" key="12">
    <source>
        <dbReference type="EMBL" id="KAK0404050.1"/>
    </source>
</evidence>
<dbReference type="InterPro" id="IPR039798">
    <property type="entry name" value="Sulfhydryl_oxidase"/>
</dbReference>
<dbReference type="AlphaFoldDB" id="A0AA39HDW8"/>
<evidence type="ECO:0000256" key="8">
    <source>
        <dbReference type="RuleBase" id="RU371123"/>
    </source>
</evidence>
<evidence type="ECO:0000256" key="5">
    <source>
        <dbReference type="ARBA" id="ARBA00023002"/>
    </source>
</evidence>
<comment type="caution">
    <text evidence="12">The sequence shown here is derived from an EMBL/GenBank/DDBJ whole genome shotgun (WGS) entry which is preliminary data.</text>
</comment>
<dbReference type="PANTHER" id="PTHR22897">
    <property type="entry name" value="QUIESCIN Q6-RELATED SULFHYDRYL OXIDASE"/>
    <property type="match status" value="1"/>
</dbReference>
<keyword evidence="4 8" id="KW-0274">FAD</keyword>
<proteinExistence type="predicted"/>
<dbReference type="Gene3D" id="1.20.120.310">
    <property type="entry name" value="ERV/ALR sulfhydryl oxidase domain"/>
    <property type="match status" value="1"/>
</dbReference>
<dbReference type="Pfam" id="PF00085">
    <property type="entry name" value="Thioredoxin"/>
    <property type="match status" value="1"/>
</dbReference>
<feature type="chain" id="PRO_5041285735" description="Sulfhydryl oxidase" evidence="9">
    <location>
        <begin position="17"/>
        <end position="629"/>
    </location>
</feature>
<accession>A0AA39HDW8</accession>
<dbReference type="Gene3D" id="3.40.30.10">
    <property type="entry name" value="Glutaredoxin"/>
    <property type="match status" value="2"/>
</dbReference>